<evidence type="ECO:0000313" key="2">
    <source>
        <dbReference type="Proteomes" id="UP000253831"/>
    </source>
</evidence>
<sequence length="65" mass="7126">MEIYGTLRGNPYGLGFGLDPLAWPGIRSRRANLVDQAEELAGRLKLGGKGWRVVSARRMDSPEIG</sequence>
<evidence type="ECO:0000313" key="1">
    <source>
        <dbReference type="EMBL" id="RDE51047.1"/>
    </source>
</evidence>
<name>A0A369XS64_9PROT</name>
<organism evidence="1 2">
    <name type="scientific">Candidatus Accumulibacter meliphilus</name>
    <dbReference type="NCBI Taxonomy" id="2211374"/>
    <lineage>
        <taxon>Bacteria</taxon>
        <taxon>Pseudomonadati</taxon>
        <taxon>Pseudomonadota</taxon>
        <taxon>Betaproteobacteria</taxon>
        <taxon>Candidatus Accumulibacter</taxon>
    </lineage>
</organism>
<reference evidence="1 2" key="1">
    <citation type="submission" date="2018-05" db="EMBL/GenBank/DDBJ databases">
        <title>Integrated omic analyses show evidence that a Ca. Accumulibacter phosphatis strain performs denitrification under micro-aerobic conditions.</title>
        <authorList>
            <person name="Camejo P.Y."/>
            <person name="Katherine M.D."/>
            <person name="Daniel N.R."/>
        </authorList>
    </citation>
    <scope>NUCLEOTIDE SEQUENCE [LARGE SCALE GENOMIC DNA]</scope>
    <source>
        <strain evidence="1">UW-LDO-IC</strain>
    </source>
</reference>
<dbReference type="EMBL" id="QPGA01000011">
    <property type="protein sequence ID" value="RDE51047.1"/>
    <property type="molecule type" value="Genomic_DNA"/>
</dbReference>
<comment type="caution">
    <text evidence="1">The sequence shown here is derived from an EMBL/GenBank/DDBJ whole genome shotgun (WGS) entry which is preliminary data.</text>
</comment>
<dbReference type="AlphaFoldDB" id="A0A369XS64"/>
<accession>A0A369XS64</accession>
<dbReference type="Proteomes" id="UP000253831">
    <property type="component" value="Unassembled WGS sequence"/>
</dbReference>
<protein>
    <submittedName>
        <fullName evidence="1">Uncharacterized protein</fullName>
    </submittedName>
</protein>
<gene>
    <name evidence="1" type="ORF">DVS81_07790</name>
</gene>
<proteinExistence type="predicted"/>